<organism evidence="2 3">
    <name type="scientific">Pilimelia columellifera subsp. columellifera</name>
    <dbReference type="NCBI Taxonomy" id="706583"/>
    <lineage>
        <taxon>Bacteria</taxon>
        <taxon>Bacillati</taxon>
        <taxon>Actinomycetota</taxon>
        <taxon>Actinomycetes</taxon>
        <taxon>Micromonosporales</taxon>
        <taxon>Micromonosporaceae</taxon>
        <taxon>Pilimelia</taxon>
    </lineage>
</organism>
<dbReference type="Gene3D" id="3.40.50.300">
    <property type="entry name" value="P-loop containing nucleotide triphosphate hydrolases"/>
    <property type="match status" value="1"/>
</dbReference>
<protein>
    <recommendedName>
        <fullName evidence="1">AAA+ ATPase domain-containing protein</fullName>
    </recommendedName>
</protein>
<dbReference type="Proteomes" id="UP001499978">
    <property type="component" value="Unassembled WGS sequence"/>
</dbReference>
<dbReference type="PANTHER" id="PTHR37291:SF1">
    <property type="entry name" value="TYPE IV METHYL-DIRECTED RESTRICTION ENZYME ECOKMCRB SUBUNIT"/>
    <property type="match status" value="1"/>
</dbReference>
<dbReference type="EMBL" id="BAAARY010000023">
    <property type="protein sequence ID" value="GAA2530948.1"/>
    <property type="molecule type" value="Genomic_DNA"/>
</dbReference>
<proteinExistence type="predicted"/>
<dbReference type="InterPro" id="IPR027417">
    <property type="entry name" value="P-loop_NTPase"/>
</dbReference>
<name>A0ABN3NQS7_9ACTN</name>
<evidence type="ECO:0000313" key="3">
    <source>
        <dbReference type="Proteomes" id="UP001499978"/>
    </source>
</evidence>
<dbReference type="CDD" id="cd00009">
    <property type="entry name" value="AAA"/>
    <property type="match status" value="1"/>
</dbReference>
<dbReference type="InterPro" id="IPR011704">
    <property type="entry name" value="ATPase_dyneun-rel_AAA"/>
</dbReference>
<reference evidence="2 3" key="1">
    <citation type="journal article" date="2019" name="Int. J. Syst. Evol. Microbiol.">
        <title>The Global Catalogue of Microorganisms (GCM) 10K type strain sequencing project: providing services to taxonomists for standard genome sequencing and annotation.</title>
        <authorList>
            <consortium name="The Broad Institute Genomics Platform"/>
            <consortium name="The Broad Institute Genome Sequencing Center for Infectious Disease"/>
            <person name="Wu L."/>
            <person name="Ma J."/>
        </authorList>
    </citation>
    <scope>NUCLEOTIDE SEQUENCE [LARGE SCALE GENOMIC DNA]</scope>
    <source>
        <strain evidence="2 3">JCM 3367</strain>
    </source>
</reference>
<evidence type="ECO:0000313" key="2">
    <source>
        <dbReference type="EMBL" id="GAA2530948.1"/>
    </source>
</evidence>
<comment type="caution">
    <text evidence="2">The sequence shown here is derived from an EMBL/GenBank/DDBJ whole genome shotgun (WGS) entry which is preliminary data.</text>
</comment>
<feature type="domain" description="AAA+ ATPase" evidence="1">
    <location>
        <begin position="195"/>
        <end position="357"/>
    </location>
</feature>
<dbReference type="InterPro" id="IPR003593">
    <property type="entry name" value="AAA+_ATPase"/>
</dbReference>
<gene>
    <name evidence="2" type="ORF">GCM10010201_33110</name>
</gene>
<sequence length="455" mass="50564">MSGVGTRAWRVRGASVEGHNLVPEWLSHGYVSLPARYLDPLPGRPDLRRLRAAVEVNYSGKPYDAREKLVEDLHRFLTVMREGDTVVTTDADQRLHRGRVTGPAEFVSSPDGLANLRRKVTWHSDATPHNQLPERLVSKLAQSLDVVDVTDDLDQAARPAGGAGTPRLAPPTRELADRLTVDVAWLTDVVDILGRKRQIVLDGPPGTGKTYTAQQLAQHLATPDAVKIVQFHPSYSYEDFFEGYRPKKTGDGPVELDLKAGPMREVALRAADDPHHPYVLIIDELNRANLPKVFGELYYLLEYRDGAVDLMYSAEPFSLPPNVFLIGTMNTADRSIAPVDAAMRRRFAFFTLHPDESPVRGLLRRWLTTRALPTEPADLLDALNRQLGAEHVIGPTYLMDTDTGRPDRLVKIWEHEILPVLADAFYGEGRDVRKEFGLDHIRSLVAPPSAGDGPA</sequence>
<keyword evidence="3" id="KW-1185">Reference proteome</keyword>
<dbReference type="RefSeq" id="WP_344174143.1">
    <property type="nucleotide sequence ID" value="NZ_BAAARY010000023.1"/>
</dbReference>
<dbReference type="PANTHER" id="PTHR37291">
    <property type="entry name" value="5-METHYLCYTOSINE-SPECIFIC RESTRICTION ENZYME B"/>
    <property type="match status" value="1"/>
</dbReference>
<dbReference type="SMART" id="SM00382">
    <property type="entry name" value="AAA"/>
    <property type="match status" value="1"/>
</dbReference>
<dbReference type="SUPFAM" id="SSF52540">
    <property type="entry name" value="P-loop containing nucleoside triphosphate hydrolases"/>
    <property type="match status" value="1"/>
</dbReference>
<accession>A0ABN3NQS7</accession>
<evidence type="ECO:0000259" key="1">
    <source>
        <dbReference type="SMART" id="SM00382"/>
    </source>
</evidence>
<dbReference type="InterPro" id="IPR052934">
    <property type="entry name" value="Methyl-DNA_Rec/Restrict_Enz"/>
</dbReference>
<dbReference type="Pfam" id="PF07728">
    <property type="entry name" value="AAA_5"/>
    <property type="match status" value="1"/>
</dbReference>